<protein>
    <submittedName>
        <fullName evidence="1">Uncharacterized protein</fullName>
    </submittedName>
</protein>
<dbReference type="AlphaFoldDB" id="A0A644WEM0"/>
<reference evidence="1" key="1">
    <citation type="submission" date="2019-08" db="EMBL/GenBank/DDBJ databases">
        <authorList>
            <person name="Kucharzyk K."/>
            <person name="Murdoch R.W."/>
            <person name="Higgins S."/>
            <person name="Loffler F."/>
        </authorList>
    </citation>
    <scope>NUCLEOTIDE SEQUENCE</scope>
</reference>
<evidence type="ECO:0000313" key="1">
    <source>
        <dbReference type="EMBL" id="MPM02212.1"/>
    </source>
</evidence>
<sequence length="121" mass="13427">MKISFWTILFSLSTITVLFCVVNPEVLAGISQTPPVISDRAKSFNDPDGSLYILTNMESRNIMAVHASEYKEAEALENLRIRLKIKLTDEEGVANGNEKQHDKQFIKSGSALCPGAYEHAL</sequence>
<proteinExistence type="predicted"/>
<comment type="caution">
    <text evidence="1">The sequence shown here is derived from an EMBL/GenBank/DDBJ whole genome shotgun (WGS) entry which is preliminary data.</text>
</comment>
<organism evidence="1">
    <name type="scientific">bioreactor metagenome</name>
    <dbReference type="NCBI Taxonomy" id="1076179"/>
    <lineage>
        <taxon>unclassified sequences</taxon>
        <taxon>metagenomes</taxon>
        <taxon>ecological metagenomes</taxon>
    </lineage>
</organism>
<gene>
    <name evidence="1" type="ORF">SDC9_48457</name>
</gene>
<dbReference type="EMBL" id="VSSQ01000853">
    <property type="protein sequence ID" value="MPM02212.1"/>
    <property type="molecule type" value="Genomic_DNA"/>
</dbReference>
<name>A0A644WEM0_9ZZZZ</name>
<accession>A0A644WEM0</accession>